<dbReference type="Pfam" id="PF06835">
    <property type="entry name" value="LptC"/>
    <property type="match status" value="1"/>
</dbReference>
<reference evidence="6" key="1">
    <citation type="journal article" date="2022" name="Front. Microbiol.">
        <title>New perspectives on an old grouping: The genomic and phenotypic variability of Oxalobacter formigenes and the implications for calcium oxalate stone prevention.</title>
        <authorList>
            <person name="Chmiel J.A."/>
            <person name="Carr C."/>
            <person name="Stuivenberg G.A."/>
            <person name="Venema R."/>
            <person name="Chanyi R.M."/>
            <person name="Al K.F."/>
            <person name="Giguere D."/>
            <person name="Say H."/>
            <person name="Akouris P.P."/>
            <person name="Dominguez Romero S.A."/>
            <person name="Kwong A."/>
            <person name="Tai V."/>
            <person name="Koval S.F."/>
            <person name="Razvi H."/>
            <person name="Bjazevic J."/>
            <person name="Burton J.P."/>
        </authorList>
    </citation>
    <scope>NUCLEOTIDE SEQUENCE</scope>
    <source>
        <strain evidence="6">WoOx3</strain>
    </source>
</reference>
<dbReference type="Gene3D" id="2.60.450.10">
    <property type="entry name" value="Lipopolysaccharide (LPS) transport protein A like domain"/>
    <property type="match status" value="1"/>
</dbReference>
<dbReference type="Proteomes" id="UP001156215">
    <property type="component" value="Chromosome"/>
</dbReference>
<evidence type="ECO:0000256" key="4">
    <source>
        <dbReference type="ARBA" id="ARBA00022989"/>
    </source>
</evidence>
<evidence type="ECO:0000313" key="6">
    <source>
        <dbReference type="EMBL" id="WAW10855.1"/>
    </source>
</evidence>
<evidence type="ECO:0000313" key="7">
    <source>
        <dbReference type="Proteomes" id="UP001156215"/>
    </source>
</evidence>
<gene>
    <name evidence="6" type="primary">lptC</name>
    <name evidence="6" type="ORF">NB640_04200</name>
</gene>
<keyword evidence="3" id="KW-0812">Transmembrane</keyword>
<proteinExistence type="predicted"/>
<dbReference type="NCBIfam" id="TIGR04409">
    <property type="entry name" value="LptC_YrbK"/>
    <property type="match status" value="1"/>
</dbReference>
<dbReference type="GO" id="GO:0005886">
    <property type="term" value="C:plasma membrane"/>
    <property type="evidence" value="ECO:0007669"/>
    <property type="project" value="InterPro"/>
</dbReference>
<organism evidence="6 7">
    <name type="scientific">Oxalobacter vibrioformis</name>
    <dbReference type="NCBI Taxonomy" id="933080"/>
    <lineage>
        <taxon>Bacteria</taxon>
        <taxon>Pseudomonadati</taxon>
        <taxon>Pseudomonadota</taxon>
        <taxon>Betaproteobacteria</taxon>
        <taxon>Burkholderiales</taxon>
        <taxon>Oxalobacteraceae</taxon>
        <taxon>Oxalobacter</taxon>
    </lineage>
</organism>
<evidence type="ECO:0000256" key="1">
    <source>
        <dbReference type="ARBA" id="ARBA00022475"/>
    </source>
</evidence>
<protein>
    <submittedName>
        <fullName evidence="6">LPS export ABC transporter periplasmic protein LptC</fullName>
    </submittedName>
</protein>
<keyword evidence="1" id="KW-1003">Cell membrane</keyword>
<name>A0A9E9M084_9BURK</name>
<dbReference type="GO" id="GO:0017089">
    <property type="term" value="F:glycolipid transfer activity"/>
    <property type="evidence" value="ECO:0007669"/>
    <property type="project" value="TreeGrafter"/>
</dbReference>
<dbReference type="EMBL" id="CP098242">
    <property type="protein sequence ID" value="WAW10855.1"/>
    <property type="molecule type" value="Genomic_DNA"/>
</dbReference>
<dbReference type="AlphaFoldDB" id="A0A9E9M084"/>
<dbReference type="InterPro" id="IPR026265">
    <property type="entry name" value="LptC"/>
</dbReference>
<evidence type="ECO:0000256" key="5">
    <source>
        <dbReference type="ARBA" id="ARBA00023136"/>
    </source>
</evidence>
<dbReference type="GO" id="GO:0030288">
    <property type="term" value="C:outer membrane-bounded periplasmic space"/>
    <property type="evidence" value="ECO:0007669"/>
    <property type="project" value="TreeGrafter"/>
</dbReference>
<dbReference type="KEGG" id="ovb:NB640_04200"/>
<keyword evidence="4" id="KW-1133">Transmembrane helix</keyword>
<sequence>MSARSARRFRLTAIFAFAAVLAVGSAWVNMVLKRSSADEKAGVVREDPDYYMDNFRHFTLKLTGEADFELTGKKMTHYPDNDSYLINFPVMESLDERQRPQITYSDWAFIEDVNSKIHMHENVVVIRPPTGDTEAFRMTTEYLLVLPDEDIMRTDREVIAYQGSATMTGIGMESNNATRELFLLSRAKVVYPPANQKK</sequence>
<accession>A0A9E9M084</accession>
<dbReference type="InterPro" id="IPR052363">
    <property type="entry name" value="LPS_export_LptC"/>
</dbReference>
<evidence type="ECO:0000256" key="3">
    <source>
        <dbReference type="ARBA" id="ARBA00022692"/>
    </source>
</evidence>
<evidence type="ECO:0000256" key="2">
    <source>
        <dbReference type="ARBA" id="ARBA00022519"/>
    </source>
</evidence>
<keyword evidence="7" id="KW-1185">Reference proteome</keyword>
<dbReference type="PANTHER" id="PTHR37481:SF1">
    <property type="entry name" value="LIPOPOLYSACCHARIDE EXPORT SYSTEM PROTEIN LPTC"/>
    <property type="match status" value="1"/>
</dbReference>
<keyword evidence="2" id="KW-0997">Cell inner membrane</keyword>
<keyword evidence="5" id="KW-0472">Membrane</keyword>
<dbReference type="GO" id="GO:0015221">
    <property type="term" value="F:lipopolysaccharide transmembrane transporter activity"/>
    <property type="evidence" value="ECO:0007669"/>
    <property type="project" value="InterPro"/>
</dbReference>
<dbReference type="PANTHER" id="PTHR37481">
    <property type="entry name" value="LIPOPOLYSACCHARIDE EXPORT SYSTEM PROTEIN LPTC"/>
    <property type="match status" value="1"/>
</dbReference>
<dbReference type="RefSeq" id="WP_269309921.1">
    <property type="nucleotide sequence ID" value="NZ_CP098242.1"/>
</dbReference>
<dbReference type="InterPro" id="IPR010664">
    <property type="entry name" value="LipoPS_assembly_LptC-rel"/>
</dbReference>